<evidence type="ECO:0000256" key="1">
    <source>
        <dbReference type="SAM" id="MobiDB-lite"/>
    </source>
</evidence>
<reference evidence="3 4" key="1">
    <citation type="submission" date="2021-05" db="EMBL/GenBank/DDBJ databases">
        <title>Complete Genome Sequence of Stenotrophomonas pavanii strain Y.</title>
        <authorList>
            <person name="Dohra H."/>
            <person name="Mohad Din A.R.J."/>
            <person name="Suzuki K."/>
            <person name="Fatma A."/>
            <person name="Honjyo M."/>
            <person name="Nishimura T."/>
            <person name="Moriuch R."/>
            <person name="Masuda K."/>
            <person name="Minoura A."/>
            <person name="Tashiro Y."/>
            <person name="Futamata H."/>
        </authorList>
    </citation>
    <scope>NUCLEOTIDE SEQUENCE [LARGE SCALE GENOMIC DNA]</scope>
    <source>
        <strain evidence="4">Y</strain>
    </source>
</reference>
<keyword evidence="2" id="KW-0472">Membrane</keyword>
<evidence type="ECO:0000256" key="2">
    <source>
        <dbReference type="SAM" id="Phobius"/>
    </source>
</evidence>
<accession>A0ABM7R8C3</accession>
<keyword evidence="2" id="KW-0812">Transmembrane</keyword>
<gene>
    <name evidence="3" type="ORF">STNY_R28610</name>
</gene>
<dbReference type="EMBL" id="AP024684">
    <property type="protein sequence ID" value="BCX44654.1"/>
    <property type="molecule type" value="Genomic_DNA"/>
</dbReference>
<organism evidence="3 4">
    <name type="scientific">Stenotrophomonas pavanii</name>
    <dbReference type="NCBI Taxonomy" id="487698"/>
    <lineage>
        <taxon>Bacteria</taxon>
        <taxon>Pseudomonadati</taxon>
        <taxon>Pseudomonadota</taxon>
        <taxon>Gammaproteobacteria</taxon>
        <taxon>Lysobacterales</taxon>
        <taxon>Lysobacteraceae</taxon>
        <taxon>Stenotrophomonas</taxon>
    </lineage>
</organism>
<proteinExistence type="predicted"/>
<feature type="compositionally biased region" description="Low complexity" evidence="1">
    <location>
        <begin position="379"/>
        <end position="410"/>
    </location>
</feature>
<feature type="region of interest" description="Disordered" evidence="1">
    <location>
        <begin position="356"/>
        <end position="503"/>
    </location>
</feature>
<dbReference type="Proteomes" id="UP000825066">
    <property type="component" value="Chromosome"/>
</dbReference>
<feature type="compositionally biased region" description="Polar residues" evidence="1">
    <location>
        <begin position="411"/>
        <end position="423"/>
    </location>
</feature>
<feature type="compositionally biased region" description="Basic and acidic residues" evidence="1">
    <location>
        <begin position="592"/>
        <end position="604"/>
    </location>
</feature>
<feature type="region of interest" description="Disordered" evidence="1">
    <location>
        <begin position="575"/>
        <end position="604"/>
    </location>
</feature>
<keyword evidence="4" id="KW-1185">Reference proteome</keyword>
<feature type="region of interest" description="Disordered" evidence="1">
    <location>
        <begin position="261"/>
        <end position="293"/>
    </location>
</feature>
<protein>
    <recommendedName>
        <fullName evidence="5">Transmembrane repetitive protein</fullName>
    </recommendedName>
</protein>
<sequence length="604" mass="63504">MPLTRAEQLIDLLLARQQPRAVLEKTTRLPYGWALWLRSLGPLPRPYHARDVIAVLLPRPLPGPPGQSPQLSPWQALRRLFWQDWDAAPRDQRWMRWLSAVASALLHLLFFMLLLWVAVIRTSAPQDEGTEGERVQVEFVGRATQEGGGDQPGAEAVEAAPAGQVAAGQEAGAATAPAPRPLAAEAASASPASAPAPRPLAAEAASASPASAPAASVPPPPAEAEPAPVAAPPPSPIQATEVAQASTDFVVPPVSVPRTEVSVVPRDSTPSVRERSIQPVQAPPAPTAVRTPELAVRAPQVRDIQVREREVSTVDAPVAPQPLRNAEVQVRVPQRDVQVREREVQAVADPQVRMAAVAGREPAVRAPSGRDVQVRERQVPSAPAVAPAVSSGSATSTPAAAAEGSTAQASRSTRPVASSSTPASAGARPAPDPGNWATPAKGDDWGASSRNREGSSDGARQASAAGRGNGLFNADGSVRVPGQEGDGHAERGAPGGANDGWSKERIAQSGTWLKRPPYDYTPTSFDKYWVPQESLLAEWVRKGVKAMEIPLPGTNTRISCVISILQAGGGCGLTNPNMQDQPAVARPPPDIPFKKELQEDNGSR</sequence>
<feature type="compositionally biased region" description="Pro residues" evidence="1">
    <location>
        <begin position="216"/>
        <end position="236"/>
    </location>
</feature>
<dbReference type="RefSeq" id="WP_130767881.1">
    <property type="nucleotide sequence ID" value="NZ_AP024684.1"/>
</dbReference>
<keyword evidence="2" id="KW-1133">Transmembrane helix</keyword>
<evidence type="ECO:0000313" key="4">
    <source>
        <dbReference type="Proteomes" id="UP000825066"/>
    </source>
</evidence>
<feature type="compositionally biased region" description="Low complexity" evidence="1">
    <location>
        <begin position="152"/>
        <end position="215"/>
    </location>
</feature>
<name>A0ABM7R8C3_9GAMM</name>
<feature type="region of interest" description="Disordered" evidence="1">
    <location>
        <begin position="144"/>
        <end position="237"/>
    </location>
</feature>
<evidence type="ECO:0008006" key="5">
    <source>
        <dbReference type="Google" id="ProtNLM"/>
    </source>
</evidence>
<evidence type="ECO:0000313" key="3">
    <source>
        <dbReference type="EMBL" id="BCX44654.1"/>
    </source>
</evidence>
<feature type="transmembrane region" description="Helical" evidence="2">
    <location>
        <begin position="97"/>
        <end position="119"/>
    </location>
</feature>